<protein>
    <recommendedName>
        <fullName evidence="3">Transmembrane protein 186</fullName>
    </recommendedName>
</protein>
<dbReference type="STRING" id="104452.A0A0L7LEC3"/>
<gene>
    <name evidence="9" type="ORF">OBRU01_08990</name>
</gene>
<evidence type="ECO:0000256" key="5">
    <source>
        <dbReference type="ARBA" id="ARBA00022792"/>
    </source>
</evidence>
<dbReference type="PANTHER" id="PTHR13603:SF1">
    <property type="entry name" value="TRANSMEMBRANE PROTEIN 186"/>
    <property type="match status" value="1"/>
</dbReference>
<evidence type="ECO:0000256" key="3">
    <source>
        <dbReference type="ARBA" id="ARBA00014604"/>
    </source>
</evidence>
<evidence type="ECO:0000256" key="8">
    <source>
        <dbReference type="ARBA" id="ARBA00023136"/>
    </source>
</evidence>
<proteinExistence type="inferred from homology"/>
<dbReference type="AlphaFoldDB" id="A0A0L7LEC3"/>
<keyword evidence="10" id="KW-1185">Reference proteome</keyword>
<keyword evidence="6" id="KW-1133">Transmembrane helix</keyword>
<evidence type="ECO:0000256" key="7">
    <source>
        <dbReference type="ARBA" id="ARBA00023128"/>
    </source>
</evidence>
<accession>A0A0L7LEC3</accession>
<keyword evidence="7" id="KW-0496">Mitochondrion</keyword>
<keyword evidence="4" id="KW-0812">Transmembrane</keyword>
<evidence type="ECO:0000256" key="4">
    <source>
        <dbReference type="ARBA" id="ARBA00022692"/>
    </source>
</evidence>
<evidence type="ECO:0000256" key="6">
    <source>
        <dbReference type="ARBA" id="ARBA00022989"/>
    </source>
</evidence>
<dbReference type="EMBL" id="JTDY01001423">
    <property type="protein sequence ID" value="KOB73893.1"/>
    <property type="molecule type" value="Genomic_DNA"/>
</dbReference>
<sequence>MGSSVAIPSCGLLEMFNVLAEQSFISAASIGVTGAAVLSVASLPFKNVIGFLYISEDNQHVKISSVNFWGKREDRIISVDDWIPLLEMGPKKMDALFLSPSLTDNTRYKLFVKFGNVLNSKKMGQVLE</sequence>
<comment type="caution">
    <text evidence="9">The sequence shown here is derived from an EMBL/GenBank/DDBJ whole genome shotgun (WGS) entry which is preliminary data.</text>
</comment>
<organism evidence="9 10">
    <name type="scientific">Operophtera brumata</name>
    <name type="common">Winter moth</name>
    <name type="synonym">Phalaena brumata</name>
    <dbReference type="NCBI Taxonomy" id="104452"/>
    <lineage>
        <taxon>Eukaryota</taxon>
        <taxon>Metazoa</taxon>
        <taxon>Ecdysozoa</taxon>
        <taxon>Arthropoda</taxon>
        <taxon>Hexapoda</taxon>
        <taxon>Insecta</taxon>
        <taxon>Pterygota</taxon>
        <taxon>Neoptera</taxon>
        <taxon>Endopterygota</taxon>
        <taxon>Lepidoptera</taxon>
        <taxon>Glossata</taxon>
        <taxon>Ditrysia</taxon>
        <taxon>Geometroidea</taxon>
        <taxon>Geometridae</taxon>
        <taxon>Larentiinae</taxon>
        <taxon>Operophtera</taxon>
    </lineage>
</organism>
<name>A0A0L7LEC3_OPEBR</name>
<comment type="subcellular location">
    <subcellularLocation>
        <location evidence="1">Mitochondrion inner membrane</location>
        <topology evidence="1">Multi-pass membrane protein</topology>
    </subcellularLocation>
</comment>
<keyword evidence="5" id="KW-0999">Mitochondrion inner membrane</keyword>
<evidence type="ECO:0000256" key="1">
    <source>
        <dbReference type="ARBA" id="ARBA00004448"/>
    </source>
</evidence>
<reference evidence="9 10" key="1">
    <citation type="journal article" date="2015" name="Genome Biol. Evol.">
        <title>The genome of winter moth (Operophtera brumata) provides a genomic perspective on sexual dimorphism and phenology.</title>
        <authorList>
            <person name="Derks M.F."/>
            <person name="Smit S."/>
            <person name="Salis L."/>
            <person name="Schijlen E."/>
            <person name="Bossers A."/>
            <person name="Mateman C."/>
            <person name="Pijl A.S."/>
            <person name="de Ridder D."/>
            <person name="Groenen M.A."/>
            <person name="Visser M.E."/>
            <person name="Megens H.J."/>
        </authorList>
    </citation>
    <scope>NUCLEOTIDE SEQUENCE [LARGE SCALE GENOMIC DNA]</scope>
    <source>
        <strain evidence="9">WM2013NL</strain>
        <tissue evidence="9">Head and thorax</tissue>
    </source>
</reference>
<evidence type="ECO:0000313" key="10">
    <source>
        <dbReference type="Proteomes" id="UP000037510"/>
    </source>
</evidence>
<dbReference type="GO" id="GO:0005743">
    <property type="term" value="C:mitochondrial inner membrane"/>
    <property type="evidence" value="ECO:0007669"/>
    <property type="project" value="UniProtKB-SubCell"/>
</dbReference>
<keyword evidence="8" id="KW-0472">Membrane</keyword>
<evidence type="ECO:0000313" key="9">
    <source>
        <dbReference type="EMBL" id="KOB73893.1"/>
    </source>
</evidence>
<dbReference type="PANTHER" id="PTHR13603">
    <property type="entry name" value="TRANSMEMBRANE PROTEIN 186"/>
    <property type="match status" value="1"/>
</dbReference>
<dbReference type="Proteomes" id="UP000037510">
    <property type="component" value="Unassembled WGS sequence"/>
</dbReference>
<comment type="similarity">
    <text evidence="2">Belongs to the TMEM186 family.</text>
</comment>
<dbReference type="InterPro" id="IPR026571">
    <property type="entry name" value="Tmem186"/>
</dbReference>
<evidence type="ECO:0000256" key="2">
    <source>
        <dbReference type="ARBA" id="ARBA00007020"/>
    </source>
</evidence>